<reference evidence="2 3" key="1">
    <citation type="journal article" date="2019" name="Mol. Biol. Evol.">
        <title>Blast fungal genomes show frequent chromosomal changes, gene gains and losses, and effector gene turnover.</title>
        <authorList>
            <person name="Gomez Luciano L.B."/>
            <person name="Jason Tsai I."/>
            <person name="Chuma I."/>
            <person name="Tosa Y."/>
            <person name="Chen Y.H."/>
            <person name="Li J.Y."/>
            <person name="Li M.Y."/>
            <person name="Jade Lu M.Y."/>
            <person name="Nakayashiki H."/>
            <person name="Li W.H."/>
        </authorList>
    </citation>
    <scope>NUCLEOTIDE SEQUENCE [LARGE SCALE GENOMIC DNA]</scope>
    <source>
        <strain evidence="2">MZ5-1-6</strain>
    </source>
</reference>
<protein>
    <submittedName>
        <fullName evidence="2">Uncharacterized protein</fullName>
    </submittedName>
</protein>
<dbReference type="EMBL" id="CP034205">
    <property type="protein sequence ID" value="QBZ57809.1"/>
    <property type="molecule type" value="Genomic_DNA"/>
</dbReference>
<evidence type="ECO:0000256" key="1">
    <source>
        <dbReference type="SAM" id="SignalP"/>
    </source>
</evidence>
<name>A0A4P7N5I4_PYROR</name>
<evidence type="ECO:0000313" key="3">
    <source>
        <dbReference type="Proteomes" id="UP000294847"/>
    </source>
</evidence>
<feature type="chain" id="PRO_5020263749" evidence="1">
    <location>
        <begin position="24"/>
        <end position="149"/>
    </location>
</feature>
<organism evidence="2 3">
    <name type="scientific">Pyricularia oryzae</name>
    <name type="common">Rice blast fungus</name>
    <name type="synonym">Magnaporthe oryzae</name>
    <dbReference type="NCBI Taxonomy" id="318829"/>
    <lineage>
        <taxon>Eukaryota</taxon>
        <taxon>Fungi</taxon>
        <taxon>Dikarya</taxon>
        <taxon>Ascomycota</taxon>
        <taxon>Pezizomycotina</taxon>
        <taxon>Sordariomycetes</taxon>
        <taxon>Sordariomycetidae</taxon>
        <taxon>Magnaporthales</taxon>
        <taxon>Pyriculariaceae</taxon>
        <taxon>Pyricularia</taxon>
    </lineage>
</organism>
<dbReference type="Proteomes" id="UP000294847">
    <property type="component" value="Chromosome 2"/>
</dbReference>
<sequence length="149" mass="16131">MQLARFYTAALAVLSFAPSNVFALPATTQPNNILAGLPTQPANPAPKIHYDLCKVLLWKDKKEQFGNKGISSGFGSPGNTVRVWMHPGLAAVFQLSEEGCEGKFIGGELDQGKTRTALSKGDPRLMEALKDYKGAVFPEPHGDATMIKW</sequence>
<dbReference type="AlphaFoldDB" id="A0A4P7N5I4"/>
<evidence type="ECO:0000313" key="2">
    <source>
        <dbReference type="EMBL" id="QBZ57809.1"/>
    </source>
</evidence>
<feature type="signal peptide" evidence="1">
    <location>
        <begin position="1"/>
        <end position="23"/>
    </location>
</feature>
<accession>A0A4P7N5I4</accession>
<proteinExistence type="predicted"/>
<gene>
    <name evidence="2" type="ORF">PoMZ_02744</name>
</gene>
<keyword evidence="1" id="KW-0732">Signal</keyword>